<dbReference type="AlphaFoldDB" id="A0A329VBD3"/>
<evidence type="ECO:0000313" key="2">
    <source>
        <dbReference type="EMBL" id="RAW86908.1"/>
    </source>
</evidence>
<comment type="caution">
    <text evidence="2">The sequence shown here is derived from an EMBL/GenBank/DDBJ whole genome shotgun (WGS) entry which is preliminary data.</text>
</comment>
<keyword evidence="1" id="KW-0560">Oxidoreductase</keyword>
<dbReference type="InterPro" id="IPR008927">
    <property type="entry name" value="6-PGluconate_DH-like_C_sf"/>
</dbReference>
<dbReference type="GO" id="GO:0016491">
    <property type="term" value="F:oxidoreductase activity"/>
    <property type="evidence" value="ECO:0007669"/>
    <property type="project" value="UniProtKB-KW"/>
</dbReference>
<name>A0A329VBD3_9GAMM</name>
<evidence type="ECO:0000256" key="1">
    <source>
        <dbReference type="ARBA" id="ARBA00023002"/>
    </source>
</evidence>
<accession>A0A329VBD3</accession>
<dbReference type="Gene3D" id="1.10.3660.10">
    <property type="entry name" value="6-phosphogluconate dehydrogenase C-terminal like domain"/>
    <property type="match status" value="1"/>
</dbReference>
<proteinExistence type="predicted"/>
<gene>
    <name evidence="2" type="ORF">CKY01_17520</name>
</gene>
<dbReference type="EMBL" id="NSCI01000028">
    <property type="protein sequence ID" value="RAW86908.1"/>
    <property type="molecule type" value="Genomic_DNA"/>
</dbReference>
<organism evidence="2 3">
    <name type="scientific">Photorhabdus laumondii subsp. clarkei</name>
    <dbReference type="NCBI Taxonomy" id="2029685"/>
    <lineage>
        <taxon>Bacteria</taxon>
        <taxon>Pseudomonadati</taxon>
        <taxon>Pseudomonadota</taxon>
        <taxon>Gammaproteobacteria</taxon>
        <taxon>Enterobacterales</taxon>
        <taxon>Morganellaceae</taxon>
        <taxon>Photorhabdus</taxon>
    </lineage>
</organism>
<dbReference type="Proteomes" id="UP000250870">
    <property type="component" value="Unassembled WGS sequence"/>
</dbReference>
<reference evidence="2 3" key="1">
    <citation type="journal article" date="2018" name="Int. J. Syst. Evol. Microbiol.">
        <title>Whole-genome-based revisit of Photorhabdus phylogeny: proposal for the elevation of most Photorhabdus subspecies to the species level and description of one novel species Photorhabdus bodei sp. nov., and one novel subspecies Photorhabdus laumondii subsp. clarkei subsp. nov.</title>
        <authorList>
            <person name="Machado R.A.R."/>
            <person name="Wuthrich D."/>
            <person name="Kuhnert P."/>
            <person name="Arce C.C.M."/>
            <person name="Thonen L."/>
            <person name="Ruiz C."/>
            <person name="Zhang X."/>
            <person name="Robert C.A.M."/>
            <person name="Karimi J."/>
            <person name="Kamali S."/>
            <person name="Ma J."/>
            <person name="Bruggmann R."/>
            <person name="Erb M."/>
        </authorList>
    </citation>
    <scope>NUCLEOTIDE SEQUENCE [LARGE SCALE GENOMIC DNA]</scope>
    <source>
        <strain evidence="2 3">BOJ-47</strain>
    </source>
</reference>
<evidence type="ECO:0000313" key="3">
    <source>
        <dbReference type="Proteomes" id="UP000250870"/>
    </source>
</evidence>
<protein>
    <submittedName>
        <fullName evidence="2">Uncharacterized protein</fullName>
    </submittedName>
</protein>
<dbReference type="SUPFAM" id="SSF48179">
    <property type="entry name" value="6-phosphogluconate dehydrogenase C-terminal domain-like"/>
    <property type="match status" value="1"/>
</dbReference>
<sequence length="85" mass="9948">MPCSPIMDNEPITYWDIQKHNDYAGVCRRQMDDTLTKLSDWISADNSQQFCTELLTRTNELGDLVDIHSNKCRLIFDVLNNKERL</sequence>